<organism evidence="1 2">
    <name type="scientific">Brachionus plicatilis</name>
    <name type="common">Marine rotifer</name>
    <name type="synonym">Brachionus muelleri</name>
    <dbReference type="NCBI Taxonomy" id="10195"/>
    <lineage>
        <taxon>Eukaryota</taxon>
        <taxon>Metazoa</taxon>
        <taxon>Spiralia</taxon>
        <taxon>Gnathifera</taxon>
        <taxon>Rotifera</taxon>
        <taxon>Eurotatoria</taxon>
        <taxon>Monogononta</taxon>
        <taxon>Pseudotrocha</taxon>
        <taxon>Ploima</taxon>
        <taxon>Brachionidae</taxon>
        <taxon>Brachionus</taxon>
    </lineage>
</organism>
<evidence type="ECO:0000313" key="1">
    <source>
        <dbReference type="EMBL" id="RNA07586.1"/>
    </source>
</evidence>
<accession>A0A3M7Q854</accession>
<reference evidence="1 2" key="1">
    <citation type="journal article" date="2018" name="Sci. Rep.">
        <title>Genomic signatures of local adaptation to the degree of environmental predictability in rotifers.</title>
        <authorList>
            <person name="Franch-Gras L."/>
            <person name="Hahn C."/>
            <person name="Garcia-Roger E.M."/>
            <person name="Carmona M.J."/>
            <person name="Serra M."/>
            <person name="Gomez A."/>
        </authorList>
    </citation>
    <scope>NUCLEOTIDE SEQUENCE [LARGE SCALE GENOMIC DNA]</scope>
    <source>
        <strain evidence="1">HYR1</strain>
    </source>
</reference>
<sequence length="78" mass="9098">MKNIILRILVGFTYFYNSYPGGKLRINLRHFYIFSNISTSSSRVNKTSAHAFANKFTRSPSRENLCNNDTNKNYAYFC</sequence>
<evidence type="ECO:0000313" key="2">
    <source>
        <dbReference type="Proteomes" id="UP000276133"/>
    </source>
</evidence>
<dbReference type="AlphaFoldDB" id="A0A3M7Q854"/>
<keyword evidence="2" id="KW-1185">Reference proteome</keyword>
<dbReference type="EMBL" id="REGN01006993">
    <property type="protein sequence ID" value="RNA07586.1"/>
    <property type="molecule type" value="Genomic_DNA"/>
</dbReference>
<dbReference type="Proteomes" id="UP000276133">
    <property type="component" value="Unassembled WGS sequence"/>
</dbReference>
<proteinExistence type="predicted"/>
<name>A0A3M7Q854_BRAPC</name>
<comment type="caution">
    <text evidence="1">The sequence shown here is derived from an EMBL/GenBank/DDBJ whole genome shotgun (WGS) entry which is preliminary data.</text>
</comment>
<gene>
    <name evidence="1" type="ORF">BpHYR1_014885</name>
</gene>
<protein>
    <submittedName>
        <fullName evidence="1">Uncharacterized protein</fullName>
    </submittedName>
</protein>
<feature type="non-terminal residue" evidence="1">
    <location>
        <position position="78"/>
    </location>
</feature>